<sequence length="83" mass="9791">MASRRGQLSAWWTGTHPRRRLNISRETRRNSSERLWPISLLCTKRGELSEKVPVGWAPGLRLLRFARACRAIEQIVAEHLWKW</sequence>
<keyword evidence="2" id="KW-1185">Reference proteome</keyword>
<proteinExistence type="predicted"/>
<comment type="caution">
    <text evidence="1">The sequence shown here is derived from an EMBL/GenBank/DDBJ whole genome shotgun (WGS) entry which is preliminary data.</text>
</comment>
<dbReference type="EMBL" id="CAJNBH010000029">
    <property type="protein sequence ID" value="CAE6839221.1"/>
    <property type="molecule type" value="Genomic_DNA"/>
</dbReference>
<evidence type="ECO:0000313" key="1">
    <source>
        <dbReference type="EMBL" id="CAE6839221.1"/>
    </source>
</evidence>
<protein>
    <submittedName>
        <fullName evidence="1">Uncharacterized protein</fullName>
    </submittedName>
</protein>
<evidence type="ECO:0000313" key="2">
    <source>
        <dbReference type="Proteomes" id="UP000673821"/>
    </source>
</evidence>
<dbReference type="Proteomes" id="UP000673821">
    <property type="component" value="Unassembled WGS sequence"/>
</dbReference>
<name>A0ABM8SX32_9BURK</name>
<reference evidence="1 2" key="1">
    <citation type="submission" date="2021-02" db="EMBL/GenBank/DDBJ databases">
        <authorList>
            <person name="Vanwijnsberghe S."/>
        </authorList>
    </citation>
    <scope>NUCLEOTIDE SEQUENCE [LARGE SCALE GENOMIC DNA]</scope>
    <source>
        <strain evidence="1 2">R-69776</strain>
    </source>
</reference>
<accession>A0ABM8SX32</accession>
<organism evidence="1 2">
    <name type="scientific">Paraburkholderia nemoris</name>
    <dbReference type="NCBI Taxonomy" id="2793076"/>
    <lineage>
        <taxon>Bacteria</taxon>
        <taxon>Pseudomonadati</taxon>
        <taxon>Pseudomonadota</taxon>
        <taxon>Betaproteobacteria</taxon>
        <taxon>Burkholderiales</taxon>
        <taxon>Burkholderiaceae</taxon>
        <taxon>Paraburkholderia</taxon>
    </lineage>
</organism>
<gene>
    <name evidence="1" type="ORF">R69776_06958</name>
</gene>